<proteinExistence type="predicted"/>
<evidence type="ECO:0008006" key="2">
    <source>
        <dbReference type="Google" id="ProtNLM"/>
    </source>
</evidence>
<dbReference type="EMBL" id="AMFJ01000091">
    <property type="protein sequence ID" value="EKE29818.1"/>
    <property type="molecule type" value="Genomic_DNA"/>
</dbReference>
<accession>K2G3K4</accession>
<reference evidence="1" key="1">
    <citation type="journal article" date="2012" name="Science">
        <title>Fermentation, hydrogen, and sulfur metabolism in multiple uncultivated bacterial phyla.</title>
        <authorList>
            <person name="Wrighton K.C."/>
            <person name="Thomas B.C."/>
            <person name="Sharon I."/>
            <person name="Miller C.S."/>
            <person name="Castelle C.J."/>
            <person name="VerBerkmoes N.C."/>
            <person name="Wilkins M.J."/>
            <person name="Hettich R.L."/>
            <person name="Lipton M.S."/>
            <person name="Williams K.H."/>
            <person name="Long P.E."/>
            <person name="Banfield J.F."/>
        </authorList>
    </citation>
    <scope>NUCLEOTIDE SEQUENCE [LARGE SCALE GENOMIC DNA]</scope>
</reference>
<sequence length="561" mass="67705">METIIETKTCSCWEIFSITQEDLDFLEKVSPIIKWERLSIPTPEQCPDCRNRRRLSFRNERNIYKRNCDATWKTILSVFSPDKEYKVYEHSIWSWDSWDATEYWKDFDFSKSFFEQFDELAHIVPHQSIFNVNCENSDYSQLINWKNCYLTFVGWNAEDTLYSHWMVDTKDSIDCLRCKDVTGCYDCVHCYENCYQLKWCFNCKSSSDSAFCFNMIWCRDCFMSSNLINKQYVFKNEQLSKEEYESELKKAHIWENYHDLRNEMVKNMKNWIHRENQNFKSEDCSWDFIKNSEKSVNCYEVSDTRNCKNFFDNAWNCTNCHDATYGWKSENCYEVLGADWVHNIFWMLNIIWTDYSVYAFACYNSNNIFWCISLNNKQYCILNKQYSKEEYEELVPKIIEHMRKTGEWWEFFPASISPFWYNESAAQDHYPLNQSEASDLWFKWSAFENPKPDVAKIIPGWKLPINIADVPDDILNWAIECEKSKKPFRIIKKELDFYRSNGLPIPRLHPDERHKERLELRNPRKLHDRNCDKCWTDIRTTFAPGWSEMIYCEKCYDSEVL</sequence>
<evidence type="ECO:0000313" key="1">
    <source>
        <dbReference type="EMBL" id="EKE29818.1"/>
    </source>
</evidence>
<comment type="caution">
    <text evidence="1">The sequence shown here is derived from an EMBL/GenBank/DDBJ whole genome shotgun (WGS) entry which is preliminary data.</text>
</comment>
<gene>
    <name evidence="1" type="ORF">ACD_2C00091G0004</name>
</gene>
<organism evidence="1">
    <name type="scientific">uncultured bacterium</name>
    <name type="common">gcode 4</name>
    <dbReference type="NCBI Taxonomy" id="1234023"/>
    <lineage>
        <taxon>Bacteria</taxon>
        <taxon>environmental samples</taxon>
    </lineage>
</organism>
<dbReference type="AlphaFoldDB" id="K2G3K4"/>
<name>K2G3K4_9BACT</name>
<protein>
    <recommendedName>
        <fullName evidence="2">Caib/baif family protein</fullName>
    </recommendedName>
</protein>